<sequence length="53" mass="5935">MALTGSKGQCWFQRCSRKATTTIRYHNKSVVVCEGHKNLDGKGCPPSRRKPKS</sequence>
<name>A0A222YX89_9CAUD</name>
<gene>
    <name evidence="1" type="ORF">SEA_SUSHI23_102</name>
</gene>
<accession>A0A222YX89</accession>
<protein>
    <submittedName>
        <fullName evidence="1">Uncharacterized protein</fullName>
    </submittedName>
</protein>
<reference evidence="1 2" key="1">
    <citation type="submission" date="2017-06" db="EMBL/GenBank/DDBJ databases">
        <authorList>
            <person name="Mageeney C.M."/>
            <person name="Olugbade I.D."/>
            <person name="Kenna M.A."/>
            <person name="Ware V.C."/>
            <person name="Garlena R.A."/>
            <person name="Russell D.A."/>
            <person name="Pope W.H."/>
            <person name="Jacobs-Sera D."/>
            <person name="Hendrix R.W."/>
            <person name="Hatfull G.F."/>
        </authorList>
    </citation>
    <scope>NUCLEOTIDE SEQUENCE [LARGE SCALE GENOMIC DNA]</scope>
</reference>
<organism evidence="1 2">
    <name type="scientific">Streptomyces phage Sushi23</name>
    <dbReference type="NCBI Taxonomy" id="2015806"/>
    <lineage>
        <taxon>Viruses</taxon>
        <taxon>Duplodnaviria</taxon>
        <taxon>Heunggongvirae</taxon>
        <taxon>Uroviricota</taxon>
        <taxon>Caudoviricetes</taxon>
        <taxon>Stanwilliamsviridae</taxon>
        <taxon>Boydwoodruffvirinae</taxon>
        <taxon>Samistivirus</taxon>
        <taxon>Samistivirus peebs</taxon>
    </lineage>
</organism>
<dbReference type="EMBL" id="MF358542">
    <property type="protein sequence ID" value="ASR76660.1"/>
    <property type="molecule type" value="Genomic_DNA"/>
</dbReference>
<proteinExistence type="predicted"/>
<evidence type="ECO:0000313" key="1">
    <source>
        <dbReference type="EMBL" id="ASR76660.1"/>
    </source>
</evidence>
<evidence type="ECO:0000313" key="2">
    <source>
        <dbReference type="Proteomes" id="UP000225758"/>
    </source>
</evidence>
<dbReference type="Proteomes" id="UP000225758">
    <property type="component" value="Segment"/>
</dbReference>